<dbReference type="PIRSF" id="PIRSF036625">
    <property type="entry name" value="GAF_ANTAR"/>
    <property type="match status" value="1"/>
</dbReference>
<evidence type="ECO:0000256" key="4">
    <source>
        <dbReference type="ARBA" id="ARBA00023163"/>
    </source>
</evidence>
<dbReference type="InterPro" id="IPR005561">
    <property type="entry name" value="ANTAR"/>
</dbReference>
<feature type="domain" description="ANTAR" evidence="6">
    <location>
        <begin position="182"/>
        <end position="243"/>
    </location>
</feature>
<dbReference type="Pfam" id="PF13185">
    <property type="entry name" value="GAF_2"/>
    <property type="match status" value="1"/>
</dbReference>
<evidence type="ECO:0000256" key="5">
    <source>
        <dbReference type="SAM" id="MobiDB-lite"/>
    </source>
</evidence>
<gene>
    <name evidence="7" type="ORF">JL106_07350</name>
</gene>
<sequence>MVVDDPQRVNPGSSADAPGDDAALEEGLSGLSGLSSLSQLDDLLVRVAELAVTAIPHAEGAGLTLLEPDRPDVVVKTAEFVRRIDDMQYSIGEGPCITAAADGVTVRSGSLGGDRRWPRFGPRAGRMGVHSVLSLPLVTPSGVVGAMNVYARAKDVFDQRAEELGELFAAPAAITVQNAQILAQVQRLADRLQAALASRAVIDQAIGILRSRTGCGPQEAFERLRRISQAEHVKLVDVAGRIVDEAVRRASRAHGDR</sequence>
<evidence type="ECO:0000313" key="7">
    <source>
        <dbReference type="EMBL" id="MBM9467097.1"/>
    </source>
</evidence>
<dbReference type="InterPro" id="IPR012074">
    <property type="entry name" value="GAF_ANTAR"/>
</dbReference>
<keyword evidence="1" id="KW-0808">Transferase</keyword>
<dbReference type="Gene3D" id="3.30.450.40">
    <property type="match status" value="1"/>
</dbReference>
<proteinExistence type="predicted"/>
<dbReference type="Pfam" id="PF03861">
    <property type="entry name" value="ANTAR"/>
    <property type="match status" value="1"/>
</dbReference>
<organism evidence="7 8">
    <name type="scientific">Nakamurella leprariae</name>
    <dbReference type="NCBI Taxonomy" id="2803911"/>
    <lineage>
        <taxon>Bacteria</taxon>
        <taxon>Bacillati</taxon>
        <taxon>Actinomycetota</taxon>
        <taxon>Actinomycetes</taxon>
        <taxon>Nakamurellales</taxon>
        <taxon>Nakamurellaceae</taxon>
        <taxon>Nakamurella</taxon>
    </lineage>
</organism>
<protein>
    <submittedName>
        <fullName evidence="7">GAF and ANTAR domain-containing protein</fullName>
    </submittedName>
</protein>
<evidence type="ECO:0000259" key="6">
    <source>
        <dbReference type="PROSITE" id="PS50921"/>
    </source>
</evidence>
<dbReference type="Gene3D" id="1.10.10.10">
    <property type="entry name" value="Winged helix-like DNA-binding domain superfamily/Winged helix DNA-binding domain"/>
    <property type="match status" value="1"/>
</dbReference>
<reference evidence="7" key="1">
    <citation type="submission" date="2021-01" db="EMBL/GenBank/DDBJ databases">
        <title>YIM 132084 draft genome.</title>
        <authorList>
            <person name="An D."/>
        </authorList>
    </citation>
    <scope>NUCLEOTIDE SEQUENCE</scope>
    <source>
        <strain evidence="7">YIM 132084</strain>
    </source>
</reference>
<dbReference type="PROSITE" id="PS50921">
    <property type="entry name" value="ANTAR"/>
    <property type="match status" value="1"/>
</dbReference>
<dbReference type="InterPro" id="IPR011006">
    <property type="entry name" value="CheY-like_superfamily"/>
</dbReference>
<dbReference type="Proteomes" id="UP000663792">
    <property type="component" value="Unassembled WGS sequence"/>
</dbReference>
<keyword evidence="8" id="KW-1185">Reference proteome</keyword>
<evidence type="ECO:0000313" key="8">
    <source>
        <dbReference type="Proteomes" id="UP000663792"/>
    </source>
</evidence>
<feature type="region of interest" description="Disordered" evidence="5">
    <location>
        <begin position="1"/>
        <end position="20"/>
    </location>
</feature>
<keyword evidence="3" id="KW-0805">Transcription regulation</keyword>
<evidence type="ECO:0000256" key="3">
    <source>
        <dbReference type="ARBA" id="ARBA00023015"/>
    </source>
</evidence>
<accession>A0A939C1F3</accession>
<dbReference type="EMBL" id="JAERWK010000008">
    <property type="protein sequence ID" value="MBM9467097.1"/>
    <property type="molecule type" value="Genomic_DNA"/>
</dbReference>
<dbReference type="SUPFAM" id="SSF52172">
    <property type="entry name" value="CheY-like"/>
    <property type="match status" value="1"/>
</dbReference>
<dbReference type="SMART" id="SM01012">
    <property type="entry name" value="ANTAR"/>
    <property type="match status" value="1"/>
</dbReference>
<keyword evidence="2" id="KW-0418">Kinase</keyword>
<dbReference type="InterPro" id="IPR003018">
    <property type="entry name" value="GAF"/>
</dbReference>
<dbReference type="SMART" id="SM00065">
    <property type="entry name" value="GAF"/>
    <property type="match status" value="1"/>
</dbReference>
<comment type="caution">
    <text evidence="7">The sequence shown here is derived from an EMBL/GenBank/DDBJ whole genome shotgun (WGS) entry which is preliminary data.</text>
</comment>
<dbReference type="InterPro" id="IPR029016">
    <property type="entry name" value="GAF-like_dom_sf"/>
</dbReference>
<evidence type="ECO:0000256" key="1">
    <source>
        <dbReference type="ARBA" id="ARBA00022679"/>
    </source>
</evidence>
<keyword evidence="4" id="KW-0804">Transcription</keyword>
<evidence type="ECO:0000256" key="2">
    <source>
        <dbReference type="ARBA" id="ARBA00022777"/>
    </source>
</evidence>
<dbReference type="AlphaFoldDB" id="A0A939C1F3"/>
<dbReference type="SUPFAM" id="SSF55781">
    <property type="entry name" value="GAF domain-like"/>
    <property type="match status" value="1"/>
</dbReference>
<name>A0A939C1F3_9ACTN</name>
<dbReference type="InterPro" id="IPR036388">
    <property type="entry name" value="WH-like_DNA-bd_sf"/>
</dbReference>
<dbReference type="GO" id="GO:0016301">
    <property type="term" value="F:kinase activity"/>
    <property type="evidence" value="ECO:0007669"/>
    <property type="project" value="UniProtKB-KW"/>
</dbReference>
<dbReference type="GO" id="GO:0003723">
    <property type="term" value="F:RNA binding"/>
    <property type="evidence" value="ECO:0007669"/>
    <property type="project" value="InterPro"/>
</dbReference>